<dbReference type="PANTHER" id="PTHR43434">
    <property type="entry name" value="PHOSPHOGLYCOLATE PHOSPHATASE"/>
    <property type="match status" value="1"/>
</dbReference>
<dbReference type="InterPro" id="IPR036412">
    <property type="entry name" value="HAD-like_sf"/>
</dbReference>
<feature type="active site" description="Nucleophile" evidence="10">
    <location>
        <position position="8"/>
    </location>
</feature>
<dbReference type="EC" id="3.1.3.18" evidence="5 10"/>
<feature type="binding site" evidence="10">
    <location>
        <position position="8"/>
    </location>
    <ligand>
        <name>Mg(2+)</name>
        <dbReference type="ChEBI" id="CHEBI:18420"/>
    </ligand>
</feature>
<dbReference type="InterPro" id="IPR023214">
    <property type="entry name" value="HAD_sf"/>
</dbReference>
<accession>A0ABT0GY29</accession>
<dbReference type="Gene3D" id="3.40.50.1000">
    <property type="entry name" value="HAD superfamily/HAD-like"/>
    <property type="match status" value="1"/>
</dbReference>
<dbReference type="InterPro" id="IPR041492">
    <property type="entry name" value="HAD_2"/>
</dbReference>
<dbReference type="RefSeq" id="WP_248156849.1">
    <property type="nucleotide sequence ID" value="NZ_JALNMJ010000015.1"/>
</dbReference>
<dbReference type="NCBIfam" id="TIGR01449">
    <property type="entry name" value="PGP_bact"/>
    <property type="match status" value="1"/>
</dbReference>
<keyword evidence="9 10" id="KW-0119">Carbohydrate metabolism</keyword>
<dbReference type="Proteomes" id="UP001431221">
    <property type="component" value="Unassembled WGS sequence"/>
</dbReference>
<evidence type="ECO:0000256" key="5">
    <source>
        <dbReference type="ARBA" id="ARBA00013078"/>
    </source>
</evidence>
<dbReference type="NCBIfam" id="TIGR01549">
    <property type="entry name" value="HAD-SF-IA-v1"/>
    <property type="match status" value="1"/>
</dbReference>
<evidence type="ECO:0000256" key="10">
    <source>
        <dbReference type="HAMAP-Rule" id="MF_00495"/>
    </source>
</evidence>
<name>A0ABT0GY29_9HYPH</name>
<comment type="caution">
    <text evidence="11">The sequence shown here is derived from an EMBL/GenBank/DDBJ whole genome shotgun (WGS) entry which is preliminary data.</text>
</comment>
<dbReference type="EMBL" id="JALNMJ010000015">
    <property type="protein sequence ID" value="MCK7614339.1"/>
    <property type="molecule type" value="Genomic_DNA"/>
</dbReference>
<dbReference type="HAMAP" id="MF_00495">
    <property type="entry name" value="GPH_hydrolase_bact"/>
    <property type="match status" value="1"/>
</dbReference>
<evidence type="ECO:0000256" key="8">
    <source>
        <dbReference type="ARBA" id="ARBA00022842"/>
    </source>
</evidence>
<evidence type="ECO:0000256" key="6">
    <source>
        <dbReference type="ARBA" id="ARBA00022723"/>
    </source>
</evidence>
<dbReference type="SUPFAM" id="SSF56784">
    <property type="entry name" value="HAD-like"/>
    <property type="match status" value="1"/>
</dbReference>
<evidence type="ECO:0000256" key="7">
    <source>
        <dbReference type="ARBA" id="ARBA00022801"/>
    </source>
</evidence>
<dbReference type="PRINTS" id="PR00413">
    <property type="entry name" value="HADHALOGNASE"/>
</dbReference>
<feature type="binding site" evidence="10">
    <location>
        <position position="10"/>
    </location>
    <ligand>
        <name>Mg(2+)</name>
        <dbReference type="ChEBI" id="CHEBI:18420"/>
    </ligand>
</feature>
<comment type="function">
    <text evidence="10">Specifically catalyzes the dephosphorylation of 2-phosphoglycolate. Is involved in the dissimilation of the intracellular 2-phosphoglycolate formed during the DNA repair of 3'-phosphoglycolate ends, a major class of DNA lesions induced by oxidative stress.</text>
</comment>
<protein>
    <recommendedName>
        <fullName evidence="5 10">Phosphoglycolate phosphatase</fullName>
        <shortName evidence="10">PGP</shortName>
        <shortName evidence="10">PGPase</shortName>
        <ecNumber evidence="5 10">3.1.3.18</ecNumber>
    </recommendedName>
</protein>
<reference evidence="11" key="1">
    <citation type="submission" date="2022-04" db="EMBL/GenBank/DDBJ databases">
        <title>Roseibium sp. CAU 1639 isolated from mud.</title>
        <authorList>
            <person name="Kim W."/>
        </authorList>
    </citation>
    <scope>NUCLEOTIDE SEQUENCE</scope>
    <source>
        <strain evidence="11">CAU 1639</strain>
    </source>
</reference>
<comment type="pathway">
    <text evidence="3 10">Organic acid metabolism; glycolate biosynthesis; glycolate from 2-phosphoglycolate: step 1/1.</text>
</comment>
<dbReference type="PANTHER" id="PTHR43434:SF1">
    <property type="entry name" value="PHOSPHOGLYCOLATE PHOSPHATASE"/>
    <property type="match status" value="1"/>
</dbReference>
<dbReference type="InterPro" id="IPR037512">
    <property type="entry name" value="PGPase_prok"/>
</dbReference>
<organism evidence="11 12">
    <name type="scientific">Roseibium sediminicola</name>
    <dbReference type="NCBI Taxonomy" id="2933272"/>
    <lineage>
        <taxon>Bacteria</taxon>
        <taxon>Pseudomonadati</taxon>
        <taxon>Pseudomonadota</taxon>
        <taxon>Alphaproteobacteria</taxon>
        <taxon>Hyphomicrobiales</taxon>
        <taxon>Stappiaceae</taxon>
        <taxon>Roseibium</taxon>
    </lineage>
</organism>
<comment type="catalytic activity">
    <reaction evidence="1 10">
        <text>2-phosphoglycolate + H2O = glycolate + phosphate</text>
        <dbReference type="Rhea" id="RHEA:14369"/>
        <dbReference type="ChEBI" id="CHEBI:15377"/>
        <dbReference type="ChEBI" id="CHEBI:29805"/>
        <dbReference type="ChEBI" id="CHEBI:43474"/>
        <dbReference type="ChEBI" id="CHEBI:58033"/>
        <dbReference type="EC" id="3.1.3.18"/>
    </reaction>
</comment>
<keyword evidence="8 10" id="KW-0460">Magnesium</keyword>
<feature type="binding site" evidence="10">
    <location>
        <position position="166"/>
    </location>
    <ligand>
        <name>Mg(2+)</name>
        <dbReference type="ChEBI" id="CHEBI:18420"/>
    </ligand>
</feature>
<dbReference type="GO" id="GO:0008967">
    <property type="term" value="F:phosphoglycolate phosphatase activity"/>
    <property type="evidence" value="ECO:0007669"/>
    <property type="project" value="UniProtKB-EC"/>
</dbReference>
<keyword evidence="7 10" id="KW-0378">Hydrolase</keyword>
<evidence type="ECO:0000313" key="11">
    <source>
        <dbReference type="EMBL" id="MCK7614339.1"/>
    </source>
</evidence>
<gene>
    <name evidence="11" type="primary">gph</name>
    <name evidence="11" type="ORF">M0H32_19390</name>
</gene>
<evidence type="ECO:0000256" key="3">
    <source>
        <dbReference type="ARBA" id="ARBA00004818"/>
    </source>
</evidence>
<dbReference type="SFLD" id="SFLDG01129">
    <property type="entry name" value="C1.5:_HAD__Beta-PGM__Phosphata"/>
    <property type="match status" value="1"/>
</dbReference>
<dbReference type="Gene3D" id="1.10.150.240">
    <property type="entry name" value="Putative phosphatase, domain 2"/>
    <property type="match status" value="1"/>
</dbReference>
<dbReference type="InterPro" id="IPR050155">
    <property type="entry name" value="HAD-like_hydrolase_sf"/>
</dbReference>
<evidence type="ECO:0000256" key="9">
    <source>
        <dbReference type="ARBA" id="ARBA00023277"/>
    </source>
</evidence>
<evidence type="ECO:0000313" key="12">
    <source>
        <dbReference type="Proteomes" id="UP001431221"/>
    </source>
</evidence>
<dbReference type="InterPro" id="IPR006439">
    <property type="entry name" value="HAD-SF_hydro_IA"/>
</dbReference>
<evidence type="ECO:0000256" key="1">
    <source>
        <dbReference type="ARBA" id="ARBA00000830"/>
    </source>
</evidence>
<proteinExistence type="inferred from homology"/>
<keyword evidence="6 10" id="KW-0479">Metal-binding</keyword>
<comment type="cofactor">
    <cofactor evidence="2 10">
        <name>Mg(2+)</name>
        <dbReference type="ChEBI" id="CHEBI:18420"/>
    </cofactor>
</comment>
<dbReference type="SFLD" id="SFLDG01135">
    <property type="entry name" value="C1.5.6:_HAD__Beta-PGM__Phospha"/>
    <property type="match status" value="1"/>
</dbReference>
<sequence>MTPILIFDLDGTLIDSAPDLHAAASRMLEAEGEAPLPLATIRSFIGNGIPVLVDRIIAATALSPVDRNRLVAGFLADYQAHATDLTVPYPDVAATLTTLKQAGHALAVCTNKPAAPAHEILTDLGLASFFDDLIGGDSLPSRKPDPEGLLILRDRLGSGPVVYVGDSEVDAQTAQNAGVPFALFTEGYRKSPVGEIPHTVRFSKFNDLPQQVESLLAIAGQA</sequence>
<keyword evidence="12" id="KW-1185">Reference proteome</keyword>
<dbReference type="SFLD" id="SFLDS00003">
    <property type="entry name" value="Haloacid_Dehalogenase"/>
    <property type="match status" value="1"/>
</dbReference>
<comment type="similarity">
    <text evidence="4 10">Belongs to the HAD-like hydrolase superfamily. CbbY/CbbZ/Gph/YieH family.</text>
</comment>
<dbReference type="InterPro" id="IPR023198">
    <property type="entry name" value="PGP-like_dom2"/>
</dbReference>
<evidence type="ECO:0000256" key="4">
    <source>
        <dbReference type="ARBA" id="ARBA00006171"/>
    </source>
</evidence>
<dbReference type="Pfam" id="PF13419">
    <property type="entry name" value="HAD_2"/>
    <property type="match status" value="1"/>
</dbReference>
<evidence type="ECO:0000256" key="2">
    <source>
        <dbReference type="ARBA" id="ARBA00001946"/>
    </source>
</evidence>